<dbReference type="AlphaFoldDB" id="A0A1I5YDD4"/>
<dbReference type="OrthoDB" id="5770459at2"/>
<dbReference type="EMBL" id="FOXH01000018">
    <property type="protein sequence ID" value="SFQ42216.1"/>
    <property type="molecule type" value="Genomic_DNA"/>
</dbReference>
<evidence type="ECO:0000259" key="1">
    <source>
        <dbReference type="Pfam" id="PF09722"/>
    </source>
</evidence>
<proteinExistence type="predicted"/>
<reference evidence="2 3" key="1">
    <citation type="submission" date="2016-10" db="EMBL/GenBank/DDBJ databases">
        <authorList>
            <person name="de Groot N.N."/>
        </authorList>
    </citation>
    <scope>NUCLEOTIDE SEQUENCE [LARGE SCALE GENOMIC DNA]</scope>
    <source>
        <strain evidence="3">E92,LMG 26720,CCM 7988</strain>
    </source>
</reference>
<dbReference type="Proteomes" id="UP000199306">
    <property type="component" value="Unassembled WGS sequence"/>
</dbReference>
<accession>A0A1I5YDD4</accession>
<evidence type="ECO:0000313" key="2">
    <source>
        <dbReference type="EMBL" id="SFQ42216.1"/>
    </source>
</evidence>
<dbReference type="InterPro" id="IPR024467">
    <property type="entry name" value="Xre/MbcA/ParS-like_toxin-bd"/>
</dbReference>
<sequence length="146" mass="16952">MTTISLNNEQKRIIEEIPAVGDFSNIYFYTIKSKLDAEFISILDIVIGVNDTTLSKWLNVTPRTFRNYKNNSKLVLKDNIKEHIILILSLYKHGIEVFDNVENFELWLSQKNYLLDNHAPVDFLETISGIKFIDNRLNAIEFGENV</sequence>
<keyword evidence="3" id="KW-1185">Reference proteome</keyword>
<dbReference type="RefSeq" id="WP_092019399.1">
    <property type="nucleotide sequence ID" value="NZ_FOXH01000018.1"/>
</dbReference>
<dbReference type="STRING" id="1079859.SAMN04515674_11832"/>
<dbReference type="Pfam" id="PF09722">
    <property type="entry name" value="Xre_MbcA_ParS_C"/>
    <property type="match status" value="1"/>
</dbReference>
<evidence type="ECO:0000313" key="3">
    <source>
        <dbReference type="Proteomes" id="UP000199306"/>
    </source>
</evidence>
<protein>
    <recommendedName>
        <fullName evidence="1">Antitoxin Xre/MbcA/ParS-like toxin-binding domain-containing protein</fullName>
    </recommendedName>
</protein>
<gene>
    <name evidence="2" type="ORF">SAMN04515674_11832</name>
</gene>
<feature type="domain" description="Antitoxin Xre/MbcA/ParS-like toxin-binding" evidence="1">
    <location>
        <begin position="94"/>
        <end position="143"/>
    </location>
</feature>
<organism evidence="2 3">
    <name type="scientific">Pseudarcicella hirudinis</name>
    <dbReference type="NCBI Taxonomy" id="1079859"/>
    <lineage>
        <taxon>Bacteria</taxon>
        <taxon>Pseudomonadati</taxon>
        <taxon>Bacteroidota</taxon>
        <taxon>Cytophagia</taxon>
        <taxon>Cytophagales</taxon>
        <taxon>Flectobacillaceae</taxon>
        <taxon>Pseudarcicella</taxon>
    </lineage>
</organism>
<name>A0A1I5YDD4_9BACT</name>